<protein>
    <submittedName>
        <fullName evidence="2">Transcriptional regulator, MarR family</fullName>
    </submittedName>
</protein>
<gene>
    <name evidence="2" type="ORF">FC51_GL001817</name>
</gene>
<dbReference type="Gene3D" id="1.10.10.10">
    <property type="entry name" value="Winged helix-like DNA-binding domain superfamily/Winged helix DNA-binding domain"/>
    <property type="match status" value="1"/>
</dbReference>
<dbReference type="Pfam" id="PF12802">
    <property type="entry name" value="MarR_2"/>
    <property type="match status" value="1"/>
</dbReference>
<dbReference type="GO" id="GO:0003700">
    <property type="term" value="F:DNA-binding transcription factor activity"/>
    <property type="evidence" value="ECO:0007669"/>
    <property type="project" value="InterPro"/>
</dbReference>
<dbReference type="AlphaFoldDB" id="A0A0R1YWB5"/>
<sequence>MIIINTQQRDLLKEIIFLNRGIRRTERRLLRKYARKHGLAPNELLLIDTLVDFPDNSVIGLAEILELNKSTVSTIIKGLIAKQLVSRQVDPANQSRFKLNATVKGRNLSEGIYNAYLDELNTVFSLDQLDLGKIKDVLTRVHSHIQ</sequence>
<dbReference type="PROSITE" id="PS50995">
    <property type="entry name" value="HTH_MARR_2"/>
    <property type="match status" value="1"/>
</dbReference>
<accession>A0A0R1YWB5</accession>
<comment type="caution">
    <text evidence="2">The sequence shown here is derived from an EMBL/GenBank/DDBJ whole genome shotgun (WGS) entry which is preliminary data.</text>
</comment>
<dbReference type="InterPro" id="IPR036390">
    <property type="entry name" value="WH_DNA-bd_sf"/>
</dbReference>
<name>A0A0R1YWB5_9LACO</name>
<evidence type="ECO:0000313" key="3">
    <source>
        <dbReference type="Proteomes" id="UP000051957"/>
    </source>
</evidence>
<organism evidence="2 3">
    <name type="scientific">Lentilactobacillus parabuchneri DSM 5707 = NBRC 107865</name>
    <dbReference type="NCBI Taxonomy" id="1423784"/>
    <lineage>
        <taxon>Bacteria</taxon>
        <taxon>Bacillati</taxon>
        <taxon>Bacillota</taxon>
        <taxon>Bacilli</taxon>
        <taxon>Lactobacillales</taxon>
        <taxon>Lactobacillaceae</taxon>
        <taxon>Lentilactobacillus</taxon>
    </lineage>
</organism>
<dbReference type="InterPro" id="IPR036388">
    <property type="entry name" value="WH-like_DNA-bd_sf"/>
</dbReference>
<dbReference type="EMBL" id="AZGK01000004">
    <property type="protein sequence ID" value="KRM46904.1"/>
    <property type="molecule type" value="Genomic_DNA"/>
</dbReference>
<dbReference type="PATRIC" id="fig|1423784.4.peg.1851"/>
<feature type="domain" description="HTH marR-type" evidence="1">
    <location>
        <begin position="8"/>
        <end position="143"/>
    </location>
</feature>
<reference evidence="2 3" key="1">
    <citation type="journal article" date="2015" name="Genome Announc.">
        <title>Expanding the biotechnology potential of lactobacilli through comparative genomics of 213 strains and associated genera.</title>
        <authorList>
            <person name="Sun Z."/>
            <person name="Harris H.M."/>
            <person name="McCann A."/>
            <person name="Guo C."/>
            <person name="Argimon S."/>
            <person name="Zhang W."/>
            <person name="Yang X."/>
            <person name="Jeffery I.B."/>
            <person name="Cooney J.C."/>
            <person name="Kagawa T.F."/>
            <person name="Liu W."/>
            <person name="Song Y."/>
            <person name="Salvetti E."/>
            <person name="Wrobel A."/>
            <person name="Rasinkangas P."/>
            <person name="Parkhill J."/>
            <person name="Rea M.C."/>
            <person name="O'Sullivan O."/>
            <person name="Ritari J."/>
            <person name="Douillard F.P."/>
            <person name="Paul Ross R."/>
            <person name="Yang R."/>
            <person name="Briner A.E."/>
            <person name="Felis G.E."/>
            <person name="de Vos W.M."/>
            <person name="Barrangou R."/>
            <person name="Klaenhammer T.R."/>
            <person name="Caufield P.W."/>
            <person name="Cui Y."/>
            <person name="Zhang H."/>
            <person name="O'Toole P.W."/>
        </authorList>
    </citation>
    <scope>NUCLEOTIDE SEQUENCE [LARGE SCALE GENOMIC DNA]</scope>
    <source>
        <strain evidence="2 3">DSM 5707</strain>
    </source>
</reference>
<dbReference type="InterPro" id="IPR000835">
    <property type="entry name" value="HTH_MarR-typ"/>
</dbReference>
<proteinExistence type="predicted"/>
<evidence type="ECO:0000259" key="1">
    <source>
        <dbReference type="PROSITE" id="PS50995"/>
    </source>
</evidence>
<dbReference type="Proteomes" id="UP000051957">
    <property type="component" value="Unassembled WGS sequence"/>
</dbReference>
<dbReference type="SMART" id="SM00347">
    <property type="entry name" value="HTH_MARR"/>
    <property type="match status" value="1"/>
</dbReference>
<dbReference type="SUPFAM" id="SSF46785">
    <property type="entry name" value="Winged helix' DNA-binding domain"/>
    <property type="match status" value="1"/>
</dbReference>
<evidence type="ECO:0000313" key="2">
    <source>
        <dbReference type="EMBL" id="KRM46904.1"/>
    </source>
</evidence>